<feature type="compositionally biased region" description="Polar residues" evidence="2">
    <location>
        <begin position="1"/>
        <end position="17"/>
    </location>
</feature>
<evidence type="ECO:0000256" key="1">
    <source>
        <dbReference type="PROSITE-ProRule" id="PRU00047"/>
    </source>
</evidence>
<accession>A0AAE1PRH5</accession>
<dbReference type="Gene3D" id="4.10.60.10">
    <property type="entry name" value="Zinc finger, CCHC-type"/>
    <property type="match status" value="1"/>
</dbReference>
<comment type="caution">
    <text evidence="4">The sequence shown here is derived from an EMBL/GenBank/DDBJ whole genome shotgun (WGS) entry which is preliminary data.</text>
</comment>
<dbReference type="GO" id="GO:0008270">
    <property type="term" value="F:zinc ion binding"/>
    <property type="evidence" value="ECO:0007669"/>
    <property type="project" value="UniProtKB-KW"/>
</dbReference>
<dbReference type="InterPro" id="IPR036875">
    <property type="entry name" value="Znf_CCHC_sf"/>
</dbReference>
<name>A0AAE1PRH5_9EUCA</name>
<keyword evidence="1" id="KW-0479">Metal-binding</keyword>
<dbReference type="AlphaFoldDB" id="A0AAE1PRH5"/>
<evidence type="ECO:0000259" key="3">
    <source>
        <dbReference type="PROSITE" id="PS50158"/>
    </source>
</evidence>
<feature type="domain" description="CCHC-type" evidence="3">
    <location>
        <begin position="269"/>
        <end position="284"/>
    </location>
</feature>
<feature type="region of interest" description="Disordered" evidence="2">
    <location>
        <begin position="321"/>
        <end position="383"/>
    </location>
</feature>
<proteinExistence type="predicted"/>
<sequence>MISLQRRGQNCSQQKNSSQEEGHWLTDNSLRPERFEGTDSTPGHWEHWFKTFSNFLSSLGTGAPDKLHLLTNYVAPSVYTHIRDCTTYDEAIKTLQTVFVKPVNEIFARHQLSTRKQQPGESVDQFLQFLKLLSRDCGFKAVTATVYAQESIRDAFISGLSSSVIRQRLLEKHTLTLDEAMQLAQSLELAQRNAETYVTQVVPPAPTACFVSSETSYSGDTCTAGSDGEVRITDASTTSAAVTEEGKRCYFCGRSVHSRLKCPARRQTCLKCGKVGHFANVCRSSNRRNIDNASAISLATLTAASTPSTTSSIMTVTVNVEPPFAPSPTPNLEPVSSERSESRETLQPSEPPEDSSSRVTSPPTVQPLRRSTREKKPVLRYPL</sequence>
<dbReference type="PROSITE" id="PS50158">
    <property type="entry name" value="ZF_CCHC"/>
    <property type="match status" value="1"/>
</dbReference>
<evidence type="ECO:0000256" key="2">
    <source>
        <dbReference type="SAM" id="MobiDB-lite"/>
    </source>
</evidence>
<keyword evidence="1" id="KW-0862">Zinc</keyword>
<evidence type="ECO:0000313" key="5">
    <source>
        <dbReference type="Proteomes" id="UP001292094"/>
    </source>
</evidence>
<reference evidence="4" key="1">
    <citation type="submission" date="2023-11" db="EMBL/GenBank/DDBJ databases">
        <title>Genome assemblies of two species of porcelain crab, Petrolisthes cinctipes and Petrolisthes manimaculis (Anomura: Porcellanidae).</title>
        <authorList>
            <person name="Angst P."/>
        </authorList>
    </citation>
    <scope>NUCLEOTIDE SEQUENCE</scope>
    <source>
        <strain evidence="4">PB745_02</strain>
        <tissue evidence="4">Gill</tissue>
    </source>
</reference>
<keyword evidence="1" id="KW-0863">Zinc-finger</keyword>
<keyword evidence="5" id="KW-1185">Reference proteome</keyword>
<dbReference type="GO" id="GO:0003676">
    <property type="term" value="F:nucleic acid binding"/>
    <property type="evidence" value="ECO:0007669"/>
    <property type="project" value="InterPro"/>
</dbReference>
<evidence type="ECO:0000313" key="4">
    <source>
        <dbReference type="EMBL" id="KAK4312025.1"/>
    </source>
</evidence>
<dbReference type="InterPro" id="IPR001878">
    <property type="entry name" value="Znf_CCHC"/>
</dbReference>
<dbReference type="EMBL" id="JAWZYT010001449">
    <property type="protein sequence ID" value="KAK4312025.1"/>
    <property type="molecule type" value="Genomic_DNA"/>
</dbReference>
<dbReference type="SUPFAM" id="SSF57756">
    <property type="entry name" value="Retrovirus zinc finger-like domains"/>
    <property type="match status" value="1"/>
</dbReference>
<organism evidence="4 5">
    <name type="scientific">Petrolisthes manimaculis</name>
    <dbReference type="NCBI Taxonomy" id="1843537"/>
    <lineage>
        <taxon>Eukaryota</taxon>
        <taxon>Metazoa</taxon>
        <taxon>Ecdysozoa</taxon>
        <taxon>Arthropoda</taxon>
        <taxon>Crustacea</taxon>
        <taxon>Multicrustacea</taxon>
        <taxon>Malacostraca</taxon>
        <taxon>Eumalacostraca</taxon>
        <taxon>Eucarida</taxon>
        <taxon>Decapoda</taxon>
        <taxon>Pleocyemata</taxon>
        <taxon>Anomura</taxon>
        <taxon>Galatheoidea</taxon>
        <taxon>Porcellanidae</taxon>
        <taxon>Petrolisthes</taxon>
    </lineage>
</organism>
<dbReference type="SMART" id="SM00343">
    <property type="entry name" value="ZnF_C2HC"/>
    <property type="match status" value="2"/>
</dbReference>
<protein>
    <recommendedName>
        <fullName evidence="3">CCHC-type domain-containing protein</fullName>
    </recommendedName>
</protein>
<feature type="compositionally biased region" description="Basic and acidic residues" evidence="2">
    <location>
        <begin position="18"/>
        <end position="37"/>
    </location>
</feature>
<dbReference type="Proteomes" id="UP001292094">
    <property type="component" value="Unassembled WGS sequence"/>
</dbReference>
<feature type="region of interest" description="Disordered" evidence="2">
    <location>
        <begin position="1"/>
        <end position="38"/>
    </location>
</feature>
<dbReference type="PANTHER" id="PTHR33198">
    <property type="entry name" value="ANK_REP_REGION DOMAIN-CONTAINING PROTEIN-RELATED"/>
    <property type="match status" value="1"/>
</dbReference>
<gene>
    <name evidence="4" type="ORF">Pmani_016518</name>
</gene>